<dbReference type="GO" id="GO:0043130">
    <property type="term" value="F:ubiquitin binding"/>
    <property type="evidence" value="ECO:0007669"/>
    <property type="project" value="TreeGrafter"/>
</dbReference>
<dbReference type="InterPro" id="IPR009060">
    <property type="entry name" value="UBA-like_sf"/>
</dbReference>
<dbReference type="SUPFAM" id="SSF46934">
    <property type="entry name" value="UBA-like"/>
    <property type="match status" value="1"/>
</dbReference>
<dbReference type="AlphaFoldDB" id="A0A3P7J477"/>
<keyword evidence="3" id="KW-1185">Reference proteome</keyword>
<dbReference type="Pfam" id="PF14555">
    <property type="entry name" value="UBA_4"/>
    <property type="match status" value="1"/>
</dbReference>
<dbReference type="Gene3D" id="3.40.30.10">
    <property type="entry name" value="Glutaredoxin"/>
    <property type="match status" value="1"/>
</dbReference>
<dbReference type="EMBL" id="UYYB01094525">
    <property type="protein sequence ID" value="VDM74549.1"/>
    <property type="molecule type" value="Genomic_DNA"/>
</dbReference>
<dbReference type="PANTHER" id="PTHR23322">
    <property type="entry name" value="FAS-ASSOCIATED PROTEIN"/>
    <property type="match status" value="1"/>
</dbReference>
<dbReference type="Proteomes" id="UP000270094">
    <property type="component" value="Unassembled WGS sequence"/>
</dbReference>
<dbReference type="OrthoDB" id="1026733at2759"/>
<proteinExistence type="predicted"/>
<dbReference type="PANTHER" id="PTHR23322:SF93">
    <property type="entry name" value="UBX DOMAIN-CONTAINING PROTEIN 8"/>
    <property type="match status" value="1"/>
</dbReference>
<feature type="compositionally biased region" description="Polar residues" evidence="1">
    <location>
        <begin position="76"/>
        <end position="92"/>
    </location>
</feature>
<evidence type="ECO:0000256" key="1">
    <source>
        <dbReference type="SAM" id="MobiDB-lite"/>
    </source>
</evidence>
<protein>
    <recommendedName>
        <fullName evidence="4">UAS domain-containing protein</fullName>
    </recommendedName>
</protein>
<accession>A0A3P7J477</accession>
<dbReference type="InterPro" id="IPR050730">
    <property type="entry name" value="UBX_domain-protein"/>
</dbReference>
<gene>
    <name evidence="2" type="ORF">SVUK_LOCUS9547</name>
</gene>
<feature type="region of interest" description="Disordered" evidence="1">
    <location>
        <begin position="69"/>
        <end position="92"/>
    </location>
</feature>
<dbReference type="Gene3D" id="1.10.8.10">
    <property type="entry name" value="DNA helicase RuvA subunit, C-terminal domain"/>
    <property type="match status" value="1"/>
</dbReference>
<evidence type="ECO:0000313" key="2">
    <source>
        <dbReference type="EMBL" id="VDM74549.1"/>
    </source>
</evidence>
<reference evidence="2 3" key="1">
    <citation type="submission" date="2018-11" db="EMBL/GenBank/DDBJ databases">
        <authorList>
            <consortium name="Pathogen Informatics"/>
        </authorList>
    </citation>
    <scope>NUCLEOTIDE SEQUENCE [LARGE SCALE GENOMIC DNA]</scope>
</reference>
<evidence type="ECO:0008006" key="4">
    <source>
        <dbReference type="Google" id="ProtNLM"/>
    </source>
</evidence>
<sequence length="253" mass="29187">MEVPEEKVDDFKEFCGISDEDVAVRYLRHCRGDLQAAVQLYFQTDGVLNDEGINREADDIDDLADFPRNGHPRVPNNWNHAETSSRGNSLTSSRPSAQQWSIVQPWRQFIVALITLPFNFVFTTIFDILKFFCDIVFGERPPSITNYREDVSRFRQAVRERIGNTQVEFFDGTYEEAFSAACDAETLFAVYLFSPDAQYVDYMVRQVLEDQTFNETMLNYNVLLWGADPRTSAGKEGKQCFFRSYLLLDTLIV</sequence>
<evidence type="ECO:0000313" key="3">
    <source>
        <dbReference type="Proteomes" id="UP000270094"/>
    </source>
</evidence>
<name>A0A3P7J477_STRVU</name>
<organism evidence="2 3">
    <name type="scientific">Strongylus vulgaris</name>
    <name type="common">Blood worm</name>
    <dbReference type="NCBI Taxonomy" id="40348"/>
    <lineage>
        <taxon>Eukaryota</taxon>
        <taxon>Metazoa</taxon>
        <taxon>Ecdysozoa</taxon>
        <taxon>Nematoda</taxon>
        <taxon>Chromadorea</taxon>
        <taxon>Rhabditida</taxon>
        <taxon>Rhabditina</taxon>
        <taxon>Rhabditomorpha</taxon>
        <taxon>Strongyloidea</taxon>
        <taxon>Strongylidae</taxon>
        <taxon>Strongylus</taxon>
    </lineage>
</organism>